<keyword evidence="1" id="KW-0687">Ribonucleoprotein</keyword>
<reference evidence="1" key="2">
    <citation type="journal article" date="2009" name="PLoS Genet.">
        <title>Phylogenomics of unusual histone H2A Variants in Bdelloid rotifers.</title>
        <authorList>
            <person name="Van Doninck K."/>
            <person name="Mandigo M.L."/>
            <person name="Hur J.H."/>
            <person name="Wang P."/>
            <person name="Guglielmini J."/>
            <person name="Milinkovitch M.C."/>
            <person name="Lane W.S."/>
            <person name="Meselson M."/>
        </authorList>
    </citation>
    <scope>NUCLEOTIDE SEQUENCE</scope>
    <source>
        <strain evidence="1">Prhis-1</strain>
    </source>
</reference>
<sequence>MFRSFIRPNSCTRCFFARLQSTSNVVGFFFLWKIFSSSFVLDVDPGAVFIRKDVQEILTNITGFDLKKIFHQRTNKNMDRIVYKFLTDKQLEEEKFKTIERGRAKLQMPPVLSEAKENVEVLEKDDMLSGFSSSKHLFIDISLGVPIRDRLIVARDTDGTLRTATLDEQRRMRQIYFPVAGRELIMPKMFEENHLEKILERRDYEFILDRACVQFEPDDVDYLRVTHRTYEHIDKTYSYDLLRSTRHFGPMVFYFSWFKKIDRLLNDMIQRDLINDAVSLLQLYGILHPESKVANYQFHDAQPIDLIQAFITDESRIPDLLTGALHQYERKNEKIASTS</sequence>
<name>B5AHB0_PHIRO</name>
<organism evidence="1">
    <name type="scientific">Philodina roseola</name>
    <name type="common">Rotifer</name>
    <dbReference type="NCBI Taxonomy" id="96448"/>
    <lineage>
        <taxon>Eukaryota</taxon>
        <taxon>Metazoa</taxon>
        <taxon>Spiralia</taxon>
        <taxon>Gnathifera</taxon>
        <taxon>Rotifera</taxon>
        <taxon>Eurotatoria</taxon>
        <taxon>Bdelloidea</taxon>
        <taxon>Philodinida</taxon>
        <taxon>Philodinidae</taxon>
        <taxon>Philodina</taxon>
    </lineage>
</organism>
<dbReference type="EMBL" id="EU850440">
    <property type="protein sequence ID" value="ACF75505.1"/>
    <property type="molecule type" value="Genomic_DNA"/>
</dbReference>
<dbReference type="GO" id="GO:0005763">
    <property type="term" value="C:mitochondrial small ribosomal subunit"/>
    <property type="evidence" value="ECO:0007669"/>
    <property type="project" value="TreeGrafter"/>
</dbReference>
<reference evidence="1" key="1">
    <citation type="journal article" date="2009" name="Mol. Biol. Evol.">
        <title>Degenerate tetraploidy was established before bdelloid rotifer families diverged.</title>
        <authorList>
            <person name="Hur J.H."/>
            <person name="Van Doninck K."/>
            <person name="Mandigo M.L."/>
            <person name="Meselson M."/>
        </authorList>
    </citation>
    <scope>NUCLEOTIDE SEQUENCE</scope>
    <source>
        <strain evidence="1">Prhis-1</strain>
    </source>
</reference>
<dbReference type="PANTHER" id="PTHR13071:SF4">
    <property type="entry name" value="SMALL RIBOSOMAL SUBUNIT PROTEIN MS22"/>
    <property type="match status" value="1"/>
</dbReference>
<proteinExistence type="predicted"/>
<dbReference type="GO" id="GO:0003735">
    <property type="term" value="F:structural constituent of ribosome"/>
    <property type="evidence" value="ECO:0007669"/>
    <property type="project" value="TreeGrafter"/>
</dbReference>
<evidence type="ECO:0000313" key="1">
    <source>
        <dbReference type="EMBL" id="ACF75505.1"/>
    </source>
</evidence>
<accession>B5AHB0</accession>
<dbReference type="PANTHER" id="PTHR13071">
    <property type="entry name" value="MITOCHONDRIAL 28S RIBOSOMAL PROTEIN S22"/>
    <property type="match status" value="1"/>
</dbReference>
<keyword evidence="1" id="KW-0689">Ribosomal protein</keyword>
<dbReference type="InterPro" id="IPR019374">
    <property type="entry name" value="Ribosomal_mS22"/>
</dbReference>
<dbReference type="Pfam" id="PF10245">
    <property type="entry name" value="MRP-S22"/>
    <property type="match status" value="1"/>
</dbReference>
<dbReference type="AlphaFoldDB" id="B5AHB0"/>
<protein>
    <submittedName>
        <fullName evidence="1">Mitochondrial ribosomal protein s22</fullName>
    </submittedName>
</protein>